<evidence type="ECO:0000259" key="8">
    <source>
        <dbReference type="Pfam" id="PF01435"/>
    </source>
</evidence>
<keyword evidence="3 6" id="KW-0378">Hydrolase</keyword>
<dbReference type="InterPro" id="IPR001915">
    <property type="entry name" value="Peptidase_M48"/>
</dbReference>
<accession>A0A7X9XB70</accession>
<keyword evidence="2" id="KW-0479">Metal-binding</keyword>
<proteinExistence type="inferred from homology"/>
<feature type="domain" description="Peptidase M48" evidence="8">
    <location>
        <begin position="176"/>
        <end position="350"/>
    </location>
</feature>
<name>A0A7X9XB70_9BACT</name>
<evidence type="ECO:0000256" key="6">
    <source>
        <dbReference type="RuleBase" id="RU003983"/>
    </source>
</evidence>
<keyword evidence="10" id="KW-1185">Reference proteome</keyword>
<keyword evidence="1 6" id="KW-0645">Protease</keyword>
<protein>
    <submittedName>
        <fullName evidence="9">M48 family metallopeptidase</fullName>
    </submittedName>
</protein>
<evidence type="ECO:0000313" key="9">
    <source>
        <dbReference type="EMBL" id="NME70333.1"/>
    </source>
</evidence>
<keyword evidence="7" id="KW-1133">Transmembrane helix</keyword>
<keyword evidence="7" id="KW-0472">Membrane</keyword>
<dbReference type="PANTHER" id="PTHR22726">
    <property type="entry name" value="METALLOENDOPEPTIDASE OMA1"/>
    <property type="match status" value="1"/>
</dbReference>
<dbReference type="EMBL" id="JABANE010000061">
    <property type="protein sequence ID" value="NME70333.1"/>
    <property type="molecule type" value="Genomic_DNA"/>
</dbReference>
<dbReference type="GO" id="GO:0016020">
    <property type="term" value="C:membrane"/>
    <property type="evidence" value="ECO:0007669"/>
    <property type="project" value="TreeGrafter"/>
</dbReference>
<dbReference type="GO" id="GO:0004222">
    <property type="term" value="F:metalloendopeptidase activity"/>
    <property type="evidence" value="ECO:0007669"/>
    <property type="project" value="InterPro"/>
</dbReference>
<gene>
    <name evidence="9" type="ORF">HHU12_20320</name>
</gene>
<sequence>MQTITNKTNSISYKAILVHPDLPSARKQGDVRFGSQKVDIQAGDFYYAIPYAELEIEAGGASGQFIFFKSRKEKDISFYTKDKSILKDDYLISDPRFREHIKETKFALTNLYRGVALFLSLCVLTVTCFYLFKDSIVKVAAQNVPISWEEQLGDELFESIEEKYTFIESDSLIGVLENELQPLMNQVAAEGFKIELYLVEDAAINAFALPGGKVMINSGLIKNTSSWDELAGVIAHEISHVSQRHHVRGAIDKIGFFSIVYLFFGDGSAVMGTLASTLFQLQTTAYSRTLEKEADTQGIKYLEHCRINPEGMVQFFEMLDEKHEMTQIDSLLQFVSTHPTTPDRINDLKEQITDINENNYISFQSNYDDFKEGVLLTTN</sequence>
<evidence type="ECO:0000256" key="4">
    <source>
        <dbReference type="ARBA" id="ARBA00022833"/>
    </source>
</evidence>
<keyword evidence="5 6" id="KW-0482">Metalloprotease</keyword>
<evidence type="ECO:0000256" key="5">
    <source>
        <dbReference type="ARBA" id="ARBA00023049"/>
    </source>
</evidence>
<dbReference type="GO" id="GO:0046872">
    <property type="term" value="F:metal ion binding"/>
    <property type="evidence" value="ECO:0007669"/>
    <property type="project" value="UniProtKB-KW"/>
</dbReference>
<feature type="transmembrane region" description="Helical" evidence="7">
    <location>
        <begin position="111"/>
        <end position="132"/>
    </location>
</feature>
<dbReference type="GO" id="GO:0051603">
    <property type="term" value="P:proteolysis involved in protein catabolic process"/>
    <property type="evidence" value="ECO:0007669"/>
    <property type="project" value="TreeGrafter"/>
</dbReference>
<keyword evidence="4 6" id="KW-0862">Zinc</keyword>
<evidence type="ECO:0000256" key="7">
    <source>
        <dbReference type="SAM" id="Phobius"/>
    </source>
</evidence>
<dbReference type="PANTHER" id="PTHR22726:SF1">
    <property type="entry name" value="METALLOENDOPEPTIDASE OMA1, MITOCHONDRIAL"/>
    <property type="match status" value="1"/>
</dbReference>
<comment type="caution">
    <text evidence="9">The sequence shown here is derived from an EMBL/GenBank/DDBJ whole genome shotgun (WGS) entry which is preliminary data.</text>
</comment>
<dbReference type="Pfam" id="PF01435">
    <property type="entry name" value="Peptidase_M48"/>
    <property type="match status" value="1"/>
</dbReference>
<comment type="cofactor">
    <cofactor evidence="6">
        <name>Zn(2+)</name>
        <dbReference type="ChEBI" id="CHEBI:29105"/>
    </cofactor>
    <text evidence="6">Binds 1 zinc ion per subunit.</text>
</comment>
<keyword evidence="7" id="KW-0812">Transmembrane</keyword>
<reference evidence="9 10" key="1">
    <citation type="submission" date="2020-04" db="EMBL/GenBank/DDBJ databases">
        <title>Flammeovirga sp. SR4, a novel species isolated from seawater.</title>
        <authorList>
            <person name="Wang X."/>
        </authorList>
    </citation>
    <scope>NUCLEOTIDE SEQUENCE [LARGE SCALE GENOMIC DNA]</scope>
    <source>
        <strain evidence="9 10">ATCC 23126</strain>
    </source>
</reference>
<dbReference type="AlphaFoldDB" id="A0A7X9XB70"/>
<evidence type="ECO:0000256" key="2">
    <source>
        <dbReference type="ARBA" id="ARBA00022723"/>
    </source>
</evidence>
<dbReference type="Proteomes" id="UP000576082">
    <property type="component" value="Unassembled WGS sequence"/>
</dbReference>
<evidence type="ECO:0000256" key="1">
    <source>
        <dbReference type="ARBA" id="ARBA00022670"/>
    </source>
</evidence>
<dbReference type="RefSeq" id="WP_169658573.1">
    <property type="nucleotide sequence ID" value="NZ_JABANE010000061.1"/>
</dbReference>
<dbReference type="Gene3D" id="3.30.2010.10">
    <property type="entry name" value="Metalloproteases ('zincins'), catalytic domain"/>
    <property type="match status" value="1"/>
</dbReference>
<organism evidence="9 10">
    <name type="scientific">Flammeovirga aprica JL-4</name>
    <dbReference type="NCBI Taxonomy" id="694437"/>
    <lineage>
        <taxon>Bacteria</taxon>
        <taxon>Pseudomonadati</taxon>
        <taxon>Bacteroidota</taxon>
        <taxon>Cytophagia</taxon>
        <taxon>Cytophagales</taxon>
        <taxon>Flammeovirgaceae</taxon>
        <taxon>Flammeovirga</taxon>
    </lineage>
</organism>
<comment type="similarity">
    <text evidence="6">Belongs to the peptidase M48 family.</text>
</comment>
<evidence type="ECO:0000256" key="3">
    <source>
        <dbReference type="ARBA" id="ARBA00022801"/>
    </source>
</evidence>
<dbReference type="CDD" id="cd07332">
    <property type="entry name" value="M48C_Oma1_like"/>
    <property type="match status" value="1"/>
</dbReference>
<evidence type="ECO:0000313" key="10">
    <source>
        <dbReference type="Proteomes" id="UP000576082"/>
    </source>
</evidence>
<dbReference type="InterPro" id="IPR051156">
    <property type="entry name" value="Mito/Outer_Membr_Metalloprot"/>
</dbReference>